<sequence length="317" mass="37179">MIDKVIRLFKMLNAIQANPGITAKELAIKCDTAERTIYRDLRVLDLIAPVTNEGYGKGYTFMGNFSMYPLNFTEQEAMVLSMLPSVVDKDKLPDGFETAYDKVMATHLKEKSRNKDIIQNITEAIQMGMPAYKEETTQNFLFDILQAILSHKTIEAVYHTQSRNTETKRLIDPYYLVPRDKRFYLIGFCHQAKAIRTFRLSRFKAVDVTNLTYSKGDFSIKQYLKNTWSIERGEEHIHFKVKFSPVIARYIKEEELFVRPKMRDLPDGSLIFEVTLNHDREFLNWVYQYGPNAEILEPKSYRETMKEQLQAWMNVYK</sequence>
<dbReference type="InterPro" id="IPR057727">
    <property type="entry name" value="WCX_dom"/>
</dbReference>
<comment type="caution">
    <text evidence="3">The sequence shown here is derived from an EMBL/GenBank/DDBJ whole genome shotgun (WGS) entry which is preliminary data.</text>
</comment>
<keyword evidence="4" id="KW-1185">Reference proteome</keyword>
<organism evidence="3 4">
    <name type="scientific">Paenibacillus planticolens</name>
    <dbReference type="NCBI Taxonomy" id="2654976"/>
    <lineage>
        <taxon>Bacteria</taxon>
        <taxon>Bacillati</taxon>
        <taxon>Bacillota</taxon>
        <taxon>Bacilli</taxon>
        <taxon>Bacillales</taxon>
        <taxon>Paenibacillaceae</taxon>
        <taxon>Paenibacillus</taxon>
    </lineage>
</organism>
<dbReference type="EMBL" id="WHNZ01000013">
    <property type="protein sequence ID" value="NOU99517.1"/>
    <property type="molecule type" value="Genomic_DNA"/>
</dbReference>
<dbReference type="PROSITE" id="PS52050">
    <property type="entry name" value="WYL"/>
    <property type="match status" value="1"/>
</dbReference>
<dbReference type="PANTHER" id="PTHR34580:SF1">
    <property type="entry name" value="PROTEIN PAFC"/>
    <property type="match status" value="1"/>
</dbReference>
<reference evidence="3 4" key="1">
    <citation type="submission" date="2019-10" db="EMBL/GenBank/DDBJ databases">
        <title>Description of Paenibacillus pedi sp. nov.</title>
        <authorList>
            <person name="Carlier A."/>
            <person name="Qi S."/>
        </authorList>
    </citation>
    <scope>NUCLEOTIDE SEQUENCE [LARGE SCALE GENOMIC DNA]</scope>
    <source>
        <strain evidence="3 4">LMG 31457</strain>
    </source>
</reference>
<feature type="domain" description="WYL" evidence="1">
    <location>
        <begin position="142"/>
        <end position="208"/>
    </location>
</feature>
<gene>
    <name evidence="3" type="ORF">GC097_05690</name>
</gene>
<dbReference type="Pfam" id="PF25583">
    <property type="entry name" value="WCX"/>
    <property type="match status" value="1"/>
</dbReference>
<dbReference type="Proteomes" id="UP000618579">
    <property type="component" value="Unassembled WGS sequence"/>
</dbReference>
<feature type="domain" description="WCX" evidence="2">
    <location>
        <begin position="236"/>
        <end position="312"/>
    </location>
</feature>
<dbReference type="PIRSF" id="PIRSF016838">
    <property type="entry name" value="PafC"/>
    <property type="match status" value="1"/>
</dbReference>
<dbReference type="PANTHER" id="PTHR34580">
    <property type="match status" value="1"/>
</dbReference>
<name>A0ABX1ZIQ1_9BACL</name>
<dbReference type="InterPro" id="IPR028349">
    <property type="entry name" value="PafC-like"/>
</dbReference>
<evidence type="ECO:0000313" key="3">
    <source>
        <dbReference type="EMBL" id="NOU99517.1"/>
    </source>
</evidence>
<dbReference type="InterPro" id="IPR026881">
    <property type="entry name" value="WYL_dom"/>
</dbReference>
<evidence type="ECO:0000259" key="2">
    <source>
        <dbReference type="Pfam" id="PF25583"/>
    </source>
</evidence>
<protein>
    <submittedName>
        <fullName evidence="3">WYL domain-containing protein</fullName>
    </submittedName>
</protein>
<dbReference type="Gene3D" id="1.10.10.10">
    <property type="entry name" value="Winged helix-like DNA-binding domain superfamily/Winged helix DNA-binding domain"/>
    <property type="match status" value="1"/>
</dbReference>
<dbReference type="InterPro" id="IPR036388">
    <property type="entry name" value="WH-like_DNA-bd_sf"/>
</dbReference>
<dbReference type="RefSeq" id="WP_171682393.1">
    <property type="nucleotide sequence ID" value="NZ_WHNZ01000013.1"/>
</dbReference>
<evidence type="ECO:0000259" key="1">
    <source>
        <dbReference type="Pfam" id="PF13280"/>
    </source>
</evidence>
<accession>A0ABX1ZIQ1</accession>
<dbReference type="InterPro" id="IPR051534">
    <property type="entry name" value="CBASS_pafABC_assoc_protein"/>
</dbReference>
<proteinExistence type="predicted"/>
<evidence type="ECO:0000313" key="4">
    <source>
        <dbReference type="Proteomes" id="UP000618579"/>
    </source>
</evidence>
<dbReference type="Pfam" id="PF13280">
    <property type="entry name" value="WYL"/>
    <property type="match status" value="1"/>
</dbReference>